<dbReference type="EMBL" id="JACDXX010000002">
    <property type="protein sequence ID" value="MCB5409038.1"/>
    <property type="molecule type" value="Genomic_DNA"/>
</dbReference>
<comment type="caution">
    <text evidence="2">The sequence shown here is derived from an EMBL/GenBank/DDBJ whole genome shotgun (WGS) entry which is preliminary data.</text>
</comment>
<keyword evidence="3" id="KW-1185">Reference proteome</keyword>
<feature type="signal peptide" evidence="1">
    <location>
        <begin position="1"/>
        <end position="20"/>
    </location>
</feature>
<proteinExistence type="predicted"/>
<gene>
    <name evidence="2" type="ORF">H0485_03295</name>
</gene>
<accession>A0ABS8CI23</accession>
<keyword evidence="1" id="KW-0732">Signal</keyword>
<protein>
    <recommendedName>
        <fullName evidence="4">Porin</fullName>
    </recommendedName>
</protein>
<dbReference type="Gene3D" id="2.40.160.10">
    <property type="entry name" value="Porin"/>
    <property type="match status" value="1"/>
</dbReference>
<evidence type="ECO:0000313" key="2">
    <source>
        <dbReference type="EMBL" id="MCB5409038.1"/>
    </source>
</evidence>
<sequence length="294" mass="29724">MKIRTLAATVALMLPVPALAQNFSGAVTLGYGLGEISDLSQDINSLTFNGSVNVQLGSGFSLGVRADYGAIDVKGLGVDIGANLLGANVAYQFDNGGWVGAYTENAEISVDLLPINFGVTDFGVEGGYRFSGVDLSGFVGKSTDITSFGIAGKYEADGALLGASAMRSNVKFGGADLGVTAAGLAGAYNFSQGWGVFAGAGRTSLSEVDADLTTVGLGGSYAFEAAATPVVVSLELARTKLEVGGLGSTDLDTVRLGVTVPFGNKGSVLPKNSVADAILNPGHTAISQTVLMAF</sequence>
<organism evidence="2 3">
    <name type="scientific">Pseudogemmobacter faecipullorum</name>
    <dbReference type="NCBI Taxonomy" id="2755041"/>
    <lineage>
        <taxon>Bacteria</taxon>
        <taxon>Pseudomonadati</taxon>
        <taxon>Pseudomonadota</taxon>
        <taxon>Alphaproteobacteria</taxon>
        <taxon>Rhodobacterales</taxon>
        <taxon>Paracoccaceae</taxon>
        <taxon>Pseudogemmobacter</taxon>
    </lineage>
</organism>
<evidence type="ECO:0000256" key="1">
    <source>
        <dbReference type="SAM" id="SignalP"/>
    </source>
</evidence>
<dbReference type="SUPFAM" id="SSF56935">
    <property type="entry name" value="Porins"/>
    <property type="match status" value="1"/>
</dbReference>
<feature type="chain" id="PRO_5047213509" description="Porin" evidence="1">
    <location>
        <begin position="21"/>
        <end position="294"/>
    </location>
</feature>
<evidence type="ECO:0000313" key="3">
    <source>
        <dbReference type="Proteomes" id="UP001198571"/>
    </source>
</evidence>
<reference evidence="2 3" key="1">
    <citation type="submission" date="2020-07" db="EMBL/GenBank/DDBJ databases">
        <title>Pseudogemmobacter sp. nov., isolated from poultry manure in Taiwan.</title>
        <authorList>
            <person name="Lin S.-Y."/>
            <person name="Tang Y.-S."/>
            <person name="Young C.-C."/>
        </authorList>
    </citation>
    <scope>NUCLEOTIDE SEQUENCE [LARGE SCALE GENOMIC DNA]</scope>
    <source>
        <strain evidence="2 3">CC-YST710</strain>
    </source>
</reference>
<name>A0ABS8CI23_9RHOB</name>
<dbReference type="Proteomes" id="UP001198571">
    <property type="component" value="Unassembled WGS sequence"/>
</dbReference>
<dbReference type="RefSeq" id="WP_226933932.1">
    <property type="nucleotide sequence ID" value="NZ_JACDXX010000002.1"/>
</dbReference>
<evidence type="ECO:0008006" key="4">
    <source>
        <dbReference type="Google" id="ProtNLM"/>
    </source>
</evidence>
<dbReference type="InterPro" id="IPR023614">
    <property type="entry name" value="Porin_dom_sf"/>
</dbReference>